<dbReference type="PANTHER" id="PTHR22893:SF91">
    <property type="entry name" value="NADPH DEHYDROGENASE 2-RELATED"/>
    <property type="match status" value="1"/>
</dbReference>
<dbReference type="InterPro" id="IPR001155">
    <property type="entry name" value="OxRdtase_FMN_N"/>
</dbReference>
<evidence type="ECO:0000259" key="2">
    <source>
        <dbReference type="Pfam" id="PF00724"/>
    </source>
</evidence>
<dbReference type="GO" id="GO:0016491">
    <property type="term" value="F:oxidoreductase activity"/>
    <property type="evidence" value="ECO:0007669"/>
    <property type="project" value="InterPro"/>
</dbReference>
<reference evidence="3 4" key="1">
    <citation type="submission" date="2019-07" db="EMBL/GenBank/DDBJ databases">
        <title>Microbispora hainanensis DSM 45428.</title>
        <authorList>
            <person name="Thawai C."/>
        </authorList>
    </citation>
    <scope>NUCLEOTIDE SEQUENCE [LARGE SCALE GENOMIC DNA]</scope>
    <source>
        <strain evidence="3 4">DSM 45428</strain>
    </source>
</reference>
<dbReference type="InterPro" id="IPR045247">
    <property type="entry name" value="Oye-like"/>
</dbReference>
<dbReference type="Proteomes" id="UP000316541">
    <property type="component" value="Unassembled WGS sequence"/>
</dbReference>
<dbReference type="AlphaFoldDB" id="A0A544XSY1"/>
<proteinExistence type="predicted"/>
<feature type="region of interest" description="Disordered" evidence="1">
    <location>
        <begin position="187"/>
        <end position="206"/>
    </location>
</feature>
<dbReference type="Pfam" id="PF00724">
    <property type="entry name" value="Oxidored_FMN"/>
    <property type="match status" value="1"/>
</dbReference>
<sequence>MQAANGYLAHQFLSDNANERTDQYGGAVTNRIRFAVEVASAVADEIGADRTGLRVSPGNSYNDITEHDTHQVNSALLAALAPLNLAHLHVIHAGDEDLVARLRREWPTALLLNRAGAPLDARIADLDAELADVVTVAAAALANPDLPARLQANAPLNAADPATFYGGDHTGYTDYPTLDAGTEATWHRRATRRAPVEAPPEGEGTG</sequence>
<dbReference type="InterPro" id="IPR013785">
    <property type="entry name" value="Aldolase_TIM"/>
</dbReference>
<dbReference type="PANTHER" id="PTHR22893">
    <property type="entry name" value="NADH OXIDOREDUCTASE-RELATED"/>
    <property type="match status" value="1"/>
</dbReference>
<feature type="domain" description="NADH:flavin oxidoreductase/NADH oxidase N-terminal" evidence="2">
    <location>
        <begin position="3"/>
        <end position="157"/>
    </location>
</feature>
<comment type="caution">
    <text evidence="3">The sequence shown here is derived from an EMBL/GenBank/DDBJ whole genome shotgun (WGS) entry which is preliminary data.</text>
</comment>
<dbReference type="GO" id="GO:0010181">
    <property type="term" value="F:FMN binding"/>
    <property type="evidence" value="ECO:0007669"/>
    <property type="project" value="InterPro"/>
</dbReference>
<dbReference type="Gene3D" id="3.20.20.70">
    <property type="entry name" value="Aldolase class I"/>
    <property type="match status" value="1"/>
</dbReference>
<name>A0A544XSY1_9ACTN</name>
<dbReference type="SUPFAM" id="SSF51395">
    <property type="entry name" value="FMN-linked oxidoreductases"/>
    <property type="match status" value="1"/>
</dbReference>
<dbReference type="GO" id="GO:0005829">
    <property type="term" value="C:cytosol"/>
    <property type="evidence" value="ECO:0007669"/>
    <property type="project" value="TreeGrafter"/>
</dbReference>
<organism evidence="3 4">
    <name type="scientific">Microbispora hainanensis</name>
    <dbReference type="NCBI Taxonomy" id="568844"/>
    <lineage>
        <taxon>Bacteria</taxon>
        <taxon>Bacillati</taxon>
        <taxon>Actinomycetota</taxon>
        <taxon>Actinomycetes</taxon>
        <taxon>Streptosporangiales</taxon>
        <taxon>Streptosporangiaceae</taxon>
        <taxon>Microbispora</taxon>
    </lineage>
</organism>
<gene>
    <name evidence="3" type="ORF">FLX08_39220</name>
</gene>
<accession>A0A544XSY1</accession>
<evidence type="ECO:0000313" key="3">
    <source>
        <dbReference type="EMBL" id="TQS07580.1"/>
    </source>
</evidence>
<evidence type="ECO:0000256" key="1">
    <source>
        <dbReference type="SAM" id="MobiDB-lite"/>
    </source>
</evidence>
<dbReference type="EMBL" id="VIRM01000099">
    <property type="protein sequence ID" value="TQS07580.1"/>
    <property type="molecule type" value="Genomic_DNA"/>
</dbReference>
<protein>
    <recommendedName>
        <fullName evidence="2">NADH:flavin oxidoreductase/NADH oxidase N-terminal domain-containing protein</fullName>
    </recommendedName>
</protein>
<evidence type="ECO:0000313" key="4">
    <source>
        <dbReference type="Proteomes" id="UP000316541"/>
    </source>
</evidence>